<dbReference type="AlphaFoldDB" id="A0AAD4PV89"/>
<keyword evidence="2" id="KW-1185">Reference proteome</keyword>
<evidence type="ECO:0008006" key="3">
    <source>
        <dbReference type="Google" id="ProtNLM"/>
    </source>
</evidence>
<sequence>MSQSRIFHRMPLGYGLAPGPRQLDTGDAHLGWENVKTKVVTVVFRAPRASLSSLLPHKCFRIDADEAEDGLSYASIKFTRLENLPWLAGRGYNHCGLYIHDVVCQGKYEQKRGEYLSVLFENLADPIITGREEIGYAKVFATLDEEEKSKGQLEIRVGWGGTVFGVISLDGLEEVSPKQDYARETYAPSEGLLHFKYIPRTGSNGHDAMYPTFSPTPPASSSIIDRVQIASVAKLEFRDYGFQKLPTLQHIASRLSNLPIKEIVEARVVEATGTTDLREQTALQLDTDVDIADFEST</sequence>
<protein>
    <recommendedName>
        <fullName evidence="3">Acetoacetate decarboxylase</fullName>
    </recommendedName>
</protein>
<reference evidence="1" key="1">
    <citation type="submission" date="2021-12" db="EMBL/GenBank/DDBJ databases">
        <title>Convergent genome expansion in fungi linked to evolution of root-endophyte symbiosis.</title>
        <authorList>
            <consortium name="DOE Joint Genome Institute"/>
            <person name="Ke Y.-H."/>
            <person name="Bonito G."/>
            <person name="Liao H.-L."/>
            <person name="Looney B."/>
            <person name="Rojas-Flechas A."/>
            <person name="Nash J."/>
            <person name="Hameed K."/>
            <person name="Schadt C."/>
            <person name="Martin F."/>
            <person name="Crous P.W."/>
            <person name="Miettinen O."/>
            <person name="Magnuson J.K."/>
            <person name="Labbe J."/>
            <person name="Jacobson D."/>
            <person name="Doktycz M.J."/>
            <person name="Veneault-Fourrey C."/>
            <person name="Kuo A."/>
            <person name="Mondo S."/>
            <person name="Calhoun S."/>
            <person name="Riley R."/>
            <person name="Ohm R."/>
            <person name="LaButti K."/>
            <person name="Andreopoulos B."/>
            <person name="Pangilinan J."/>
            <person name="Nolan M."/>
            <person name="Tritt A."/>
            <person name="Clum A."/>
            <person name="Lipzen A."/>
            <person name="Daum C."/>
            <person name="Barry K."/>
            <person name="Grigoriev I.V."/>
            <person name="Vilgalys R."/>
        </authorList>
    </citation>
    <scope>NUCLEOTIDE SEQUENCE</scope>
    <source>
        <strain evidence="1">PMI_201</strain>
    </source>
</reference>
<dbReference type="GeneID" id="70244427"/>
<gene>
    <name evidence="1" type="ORF">BGW36DRAFT_360126</name>
</gene>
<dbReference type="Proteomes" id="UP001201262">
    <property type="component" value="Unassembled WGS sequence"/>
</dbReference>
<dbReference type="Pfam" id="PF06314">
    <property type="entry name" value="ADC"/>
    <property type="match status" value="1"/>
</dbReference>
<evidence type="ECO:0000313" key="2">
    <source>
        <dbReference type="Proteomes" id="UP001201262"/>
    </source>
</evidence>
<dbReference type="InterPro" id="IPR023375">
    <property type="entry name" value="ADC_dom_sf"/>
</dbReference>
<dbReference type="EMBL" id="JAJTJA010000007">
    <property type="protein sequence ID" value="KAH8696275.1"/>
    <property type="molecule type" value="Genomic_DNA"/>
</dbReference>
<name>A0AAD4PV89_9EURO</name>
<dbReference type="RefSeq" id="XP_046071213.1">
    <property type="nucleotide sequence ID" value="XM_046214140.1"/>
</dbReference>
<dbReference type="Gene3D" id="2.40.400.10">
    <property type="entry name" value="Acetoacetate decarboxylase-like"/>
    <property type="match status" value="1"/>
</dbReference>
<organism evidence="1 2">
    <name type="scientific">Talaromyces proteolyticus</name>
    <dbReference type="NCBI Taxonomy" id="1131652"/>
    <lineage>
        <taxon>Eukaryota</taxon>
        <taxon>Fungi</taxon>
        <taxon>Dikarya</taxon>
        <taxon>Ascomycota</taxon>
        <taxon>Pezizomycotina</taxon>
        <taxon>Eurotiomycetes</taxon>
        <taxon>Eurotiomycetidae</taxon>
        <taxon>Eurotiales</taxon>
        <taxon>Trichocomaceae</taxon>
        <taxon>Talaromyces</taxon>
        <taxon>Talaromyces sect. Bacilispori</taxon>
    </lineage>
</organism>
<comment type="caution">
    <text evidence="1">The sequence shown here is derived from an EMBL/GenBank/DDBJ whole genome shotgun (WGS) entry which is preliminary data.</text>
</comment>
<accession>A0AAD4PV89</accession>
<dbReference type="InterPro" id="IPR010451">
    <property type="entry name" value="Acetoacetate_decarboxylase"/>
</dbReference>
<evidence type="ECO:0000313" key="1">
    <source>
        <dbReference type="EMBL" id="KAH8696275.1"/>
    </source>
</evidence>
<proteinExistence type="predicted"/>
<dbReference type="SUPFAM" id="SSF160104">
    <property type="entry name" value="Acetoacetate decarboxylase-like"/>
    <property type="match status" value="1"/>
</dbReference>
<dbReference type="GO" id="GO:0016829">
    <property type="term" value="F:lyase activity"/>
    <property type="evidence" value="ECO:0007669"/>
    <property type="project" value="InterPro"/>
</dbReference>